<dbReference type="AlphaFoldDB" id="A0A3P6SV36"/>
<gene>
    <name evidence="2" type="ORF">NLS_LOCUS2662</name>
</gene>
<name>A0A3P6SV36_LITSI</name>
<proteinExistence type="predicted"/>
<evidence type="ECO:0000256" key="1">
    <source>
        <dbReference type="SAM" id="SignalP"/>
    </source>
</evidence>
<feature type="chain" id="PRO_5018297317" evidence="1">
    <location>
        <begin position="20"/>
        <end position="267"/>
    </location>
</feature>
<feature type="signal peptide" evidence="1">
    <location>
        <begin position="1"/>
        <end position="19"/>
    </location>
</feature>
<keyword evidence="3" id="KW-1185">Reference proteome</keyword>
<evidence type="ECO:0000313" key="2">
    <source>
        <dbReference type="EMBL" id="VDK74889.1"/>
    </source>
</evidence>
<evidence type="ECO:0000313" key="3">
    <source>
        <dbReference type="Proteomes" id="UP000277928"/>
    </source>
</evidence>
<reference evidence="2 3" key="1">
    <citation type="submission" date="2018-08" db="EMBL/GenBank/DDBJ databases">
        <authorList>
            <person name="Laetsch R D."/>
            <person name="Stevens L."/>
            <person name="Kumar S."/>
            <person name="Blaxter L. M."/>
        </authorList>
    </citation>
    <scope>NUCLEOTIDE SEQUENCE [LARGE SCALE GENOMIC DNA]</scope>
</reference>
<dbReference type="OrthoDB" id="5859420at2759"/>
<dbReference type="Proteomes" id="UP000277928">
    <property type="component" value="Unassembled WGS sequence"/>
</dbReference>
<protein>
    <submittedName>
        <fullName evidence="2">Uncharacterized protein</fullName>
    </submittedName>
</protein>
<keyword evidence="1" id="KW-0732">Signal</keyword>
<organism evidence="2 3">
    <name type="scientific">Litomosoides sigmodontis</name>
    <name type="common">Filarial nematode worm</name>
    <dbReference type="NCBI Taxonomy" id="42156"/>
    <lineage>
        <taxon>Eukaryota</taxon>
        <taxon>Metazoa</taxon>
        <taxon>Ecdysozoa</taxon>
        <taxon>Nematoda</taxon>
        <taxon>Chromadorea</taxon>
        <taxon>Rhabditida</taxon>
        <taxon>Spirurina</taxon>
        <taxon>Spiruromorpha</taxon>
        <taxon>Filarioidea</taxon>
        <taxon>Onchocercidae</taxon>
        <taxon>Litomosoides</taxon>
    </lineage>
</organism>
<dbReference type="OMA" id="DPMTWTI"/>
<sequence length="267" mass="29119">MTKKIILVILLLNGIICEAQYNGCFMSGDVSGRSTRCGENSKDEENLKDPMEIMKRAGEFLEKQSRIILDPMTWTIATPAPPPPASAPPVINAAAIASDPALLVQPAVTGAKAQPSYIPLYSLALPHGTNSLLTPISKDLPNVPNLQLLPFVGVVSPGNPQSLQNYSISTSQKNFPLHLDNSEQIGRSQHQFQNQPNYMANEKNEMPPPLKMLPPPPLPKFYAKQQNLKLKENNDLTDMNGVKPIRLVLNWPIAAVASEKGSQPTTV</sequence>
<accession>A0A3P6SV36</accession>
<dbReference type="EMBL" id="UYRX01000127">
    <property type="protein sequence ID" value="VDK74889.1"/>
    <property type="molecule type" value="Genomic_DNA"/>
</dbReference>